<accession>A0ABS1UDN2</accession>
<protein>
    <submittedName>
        <fullName evidence="1">Uncharacterized protein</fullName>
    </submittedName>
</protein>
<dbReference type="EMBL" id="JAETWB010000136">
    <property type="protein sequence ID" value="MBL6082783.1"/>
    <property type="molecule type" value="Genomic_DNA"/>
</dbReference>
<gene>
    <name evidence="1" type="ORF">JMJ56_33060</name>
</gene>
<feature type="non-terminal residue" evidence="1">
    <location>
        <position position="1"/>
    </location>
</feature>
<evidence type="ECO:0000313" key="2">
    <source>
        <dbReference type="Proteomes" id="UP000660885"/>
    </source>
</evidence>
<sequence>PAAPGFENRNIRIAVYVRDQALIAASAEKLRAIMLDEMAEQTRDRVFGDWRPEGWTAPETGMERMRRSLHLGSNVFSMRNQGG</sequence>
<dbReference type="Proteomes" id="UP000660885">
    <property type="component" value="Unassembled WGS sequence"/>
</dbReference>
<proteinExistence type="predicted"/>
<organism evidence="1 2">
    <name type="scientific">Belnapia arida</name>
    <dbReference type="NCBI Taxonomy" id="2804533"/>
    <lineage>
        <taxon>Bacteria</taxon>
        <taxon>Pseudomonadati</taxon>
        <taxon>Pseudomonadota</taxon>
        <taxon>Alphaproteobacteria</taxon>
        <taxon>Acetobacterales</taxon>
        <taxon>Roseomonadaceae</taxon>
        <taxon>Belnapia</taxon>
    </lineage>
</organism>
<name>A0ABS1UDN2_9PROT</name>
<reference evidence="1 2" key="1">
    <citation type="submission" date="2021-01" db="EMBL/GenBank/DDBJ databases">
        <title>Belnapia mucosa sp. nov. and Belnapia arida sp. nov., isolated from the Tabernas Desert (Almeria, Spain).</title>
        <authorList>
            <person name="Molina-Menor E."/>
            <person name="Vidal-Verdu A."/>
            <person name="Calonge A."/>
            <person name="Satari L."/>
            <person name="Pereto J."/>
            <person name="Porcar M."/>
        </authorList>
    </citation>
    <scope>NUCLEOTIDE SEQUENCE [LARGE SCALE GENOMIC DNA]</scope>
    <source>
        <strain evidence="1 2">T18</strain>
    </source>
</reference>
<keyword evidence="2" id="KW-1185">Reference proteome</keyword>
<comment type="caution">
    <text evidence="1">The sequence shown here is derived from an EMBL/GenBank/DDBJ whole genome shotgun (WGS) entry which is preliminary data.</text>
</comment>
<evidence type="ECO:0000313" key="1">
    <source>
        <dbReference type="EMBL" id="MBL6082783.1"/>
    </source>
</evidence>
<dbReference type="RefSeq" id="WP_202836110.1">
    <property type="nucleotide sequence ID" value="NZ_JAETWB010000136.1"/>
</dbReference>